<accession>A0AAD4CP37</accession>
<evidence type="ECO:0000259" key="7">
    <source>
        <dbReference type="PROSITE" id="PS50850"/>
    </source>
</evidence>
<organism evidence="8 9">
    <name type="scientific">Aspergillus nanangensis</name>
    <dbReference type="NCBI Taxonomy" id="2582783"/>
    <lineage>
        <taxon>Eukaryota</taxon>
        <taxon>Fungi</taxon>
        <taxon>Dikarya</taxon>
        <taxon>Ascomycota</taxon>
        <taxon>Pezizomycotina</taxon>
        <taxon>Eurotiomycetes</taxon>
        <taxon>Eurotiomycetidae</taxon>
        <taxon>Eurotiales</taxon>
        <taxon>Aspergillaceae</taxon>
        <taxon>Aspergillus</taxon>
        <taxon>Aspergillus subgen. Circumdati</taxon>
    </lineage>
</organism>
<feature type="domain" description="Major facilitator superfamily (MFS) profile" evidence="7">
    <location>
        <begin position="26"/>
        <end position="458"/>
    </location>
</feature>
<sequence>MIGNTRTPQERQRNPRDWPLRRKILSTLVICSIGFTTTLGASIYTPGHEQVKREFGVSTTVSLLPLSAYSLGLAFGPMISSPLSETFGRKFVYLLTLPLFDVFMLGTGLSRNIASLIITRFFAGAFAAPGVSVATATIADFTHPAERTIPLSIYYSIPFIGSAIGPLIGGFATEARGWRWTAWVVLIFAAAFHPPALYLKESYGPRGSRADGGDEAKDMSKSRIMLQTMRQFFTSTVVRPLHMLTTEPLVGFICLYTGFQFALLYTFVVASPWTFKTVYGFSTSAQGLSFLGLVAGCSVAPFVLVGADFYVRQRRARHTDSSESGEAAPPPSPEHRLFTALYGSLVLPVGLFWFGWSARPSVHWIVPIIGQGITIMGSLLIYVPCNFYMLDVYGSKYGASAAGASSLSRYTLSAAFPLFVTQMYEKLGVSWATSLLGFIALLMAPIPWVFRYMGPRLRARSQYEHGT</sequence>
<keyword evidence="9" id="KW-1185">Reference proteome</keyword>
<evidence type="ECO:0000256" key="1">
    <source>
        <dbReference type="ARBA" id="ARBA00004651"/>
    </source>
</evidence>
<feature type="transmembrane region" description="Helical" evidence="6">
    <location>
        <begin position="362"/>
        <end position="385"/>
    </location>
</feature>
<evidence type="ECO:0000313" key="8">
    <source>
        <dbReference type="EMBL" id="KAF9889808.1"/>
    </source>
</evidence>
<dbReference type="PROSITE" id="PS50850">
    <property type="entry name" value="MFS"/>
    <property type="match status" value="1"/>
</dbReference>
<gene>
    <name evidence="8" type="ORF">FE257_006898</name>
</gene>
<keyword evidence="4 6" id="KW-1133">Transmembrane helix</keyword>
<feature type="transmembrane region" description="Helical" evidence="6">
    <location>
        <begin position="249"/>
        <end position="270"/>
    </location>
</feature>
<comment type="similarity">
    <text evidence="2">Belongs to the major facilitator superfamily.</text>
</comment>
<dbReference type="Pfam" id="PF07690">
    <property type="entry name" value="MFS_1"/>
    <property type="match status" value="1"/>
</dbReference>
<protein>
    <recommendedName>
        <fullName evidence="7">Major facilitator superfamily (MFS) profile domain-containing protein</fullName>
    </recommendedName>
</protein>
<proteinExistence type="inferred from homology"/>
<feature type="transmembrane region" description="Helical" evidence="6">
    <location>
        <begin position="91"/>
        <end position="109"/>
    </location>
</feature>
<feature type="transmembrane region" description="Helical" evidence="6">
    <location>
        <begin position="431"/>
        <end position="450"/>
    </location>
</feature>
<keyword evidence="3 6" id="KW-0812">Transmembrane</keyword>
<dbReference type="EMBL" id="VCAU01000032">
    <property type="protein sequence ID" value="KAF9889808.1"/>
    <property type="molecule type" value="Genomic_DNA"/>
</dbReference>
<feature type="transmembrane region" description="Helical" evidence="6">
    <location>
        <begin position="24"/>
        <end position="44"/>
    </location>
</feature>
<dbReference type="GO" id="GO:0005886">
    <property type="term" value="C:plasma membrane"/>
    <property type="evidence" value="ECO:0007669"/>
    <property type="project" value="UniProtKB-SubCell"/>
</dbReference>
<feature type="transmembrane region" description="Helical" evidence="6">
    <location>
        <begin position="56"/>
        <end position="79"/>
    </location>
</feature>
<feature type="transmembrane region" description="Helical" evidence="6">
    <location>
        <begin position="337"/>
        <end position="356"/>
    </location>
</feature>
<dbReference type="PANTHER" id="PTHR23502">
    <property type="entry name" value="MAJOR FACILITATOR SUPERFAMILY"/>
    <property type="match status" value="1"/>
</dbReference>
<evidence type="ECO:0000256" key="5">
    <source>
        <dbReference type="ARBA" id="ARBA00023136"/>
    </source>
</evidence>
<comment type="subcellular location">
    <subcellularLocation>
        <location evidence="1">Cell membrane</location>
        <topology evidence="1">Multi-pass membrane protein</topology>
    </subcellularLocation>
</comment>
<evidence type="ECO:0000313" key="9">
    <source>
        <dbReference type="Proteomes" id="UP001194746"/>
    </source>
</evidence>
<evidence type="ECO:0000256" key="6">
    <source>
        <dbReference type="SAM" id="Phobius"/>
    </source>
</evidence>
<dbReference type="InterPro" id="IPR011701">
    <property type="entry name" value="MFS"/>
</dbReference>
<name>A0AAD4CP37_ASPNN</name>
<dbReference type="FunFam" id="1.20.1250.20:FF:000082">
    <property type="entry name" value="MFS multidrug transporter, putative"/>
    <property type="match status" value="1"/>
</dbReference>
<comment type="caution">
    <text evidence="8">The sequence shown here is derived from an EMBL/GenBank/DDBJ whole genome shotgun (WGS) entry which is preliminary data.</text>
</comment>
<feature type="transmembrane region" description="Helical" evidence="6">
    <location>
        <begin position="121"/>
        <end position="141"/>
    </location>
</feature>
<feature type="transmembrane region" description="Helical" evidence="6">
    <location>
        <begin position="178"/>
        <end position="199"/>
    </location>
</feature>
<dbReference type="AlphaFoldDB" id="A0AAD4CP37"/>
<dbReference type="InterPro" id="IPR036259">
    <property type="entry name" value="MFS_trans_sf"/>
</dbReference>
<dbReference type="InterPro" id="IPR020846">
    <property type="entry name" value="MFS_dom"/>
</dbReference>
<feature type="transmembrane region" description="Helical" evidence="6">
    <location>
        <begin position="153"/>
        <end position="172"/>
    </location>
</feature>
<dbReference type="Gene3D" id="1.20.1250.20">
    <property type="entry name" value="MFS general substrate transporter like domains"/>
    <property type="match status" value="1"/>
</dbReference>
<dbReference type="SUPFAM" id="SSF103473">
    <property type="entry name" value="MFS general substrate transporter"/>
    <property type="match status" value="1"/>
</dbReference>
<reference evidence="8" key="1">
    <citation type="journal article" date="2019" name="Beilstein J. Org. Chem.">
        <title>Nanangenines: drimane sesquiterpenoids as the dominant metabolite cohort of a novel Australian fungus, Aspergillus nanangensis.</title>
        <authorList>
            <person name="Lacey H.J."/>
            <person name="Gilchrist C.L.M."/>
            <person name="Crombie A."/>
            <person name="Kalaitzis J.A."/>
            <person name="Vuong D."/>
            <person name="Rutledge P.J."/>
            <person name="Turner P."/>
            <person name="Pitt J.I."/>
            <person name="Lacey E."/>
            <person name="Chooi Y.H."/>
            <person name="Piggott A.M."/>
        </authorList>
    </citation>
    <scope>NUCLEOTIDE SEQUENCE</scope>
    <source>
        <strain evidence="8">MST-FP2251</strain>
    </source>
</reference>
<evidence type="ECO:0000256" key="4">
    <source>
        <dbReference type="ARBA" id="ARBA00022989"/>
    </source>
</evidence>
<keyword evidence="5 6" id="KW-0472">Membrane</keyword>
<dbReference type="PANTHER" id="PTHR23502:SF38">
    <property type="entry name" value="POLYAMINE TRANSPORTER 4"/>
    <property type="match status" value="1"/>
</dbReference>
<dbReference type="GO" id="GO:0000297">
    <property type="term" value="F:spermine transmembrane transporter activity"/>
    <property type="evidence" value="ECO:0007669"/>
    <property type="project" value="TreeGrafter"/>
</dbReference>
<evidence type="ECO:0000256" key="2">
    <source>
        <dbReference type="ARBA" id="ARBA00008335"/>
    </source>
</evidence>
<reference evidence="8" key="2">
    <citation type="submission" date="2020-02" db="EMBL/GenBank/DDBJ databases">
        <authorList>
            <person name="Gilchrist C.L.M."/>
            <person name="Chooi Y.-H."/>
        </authorList>
    </citation>
    <scope>NUCLEOTIDE SEQUENCE</scope>
    <source>
        <strain evidence="8">MST-FP2251</strain>
    </source>
</reference>
<dbReference type="Proteomes" id="UP001194746">
    <property type="component" value="Unassembled WGS sequence"/>
</dbReference>
<feature type="transmembrane region" description="Helical" evidence="6">
    <location>
        <begin position="290"/>
        <end position="311"/>
    </location>
</feature>
<dbReference type="GO" id="GO:0015606">
    <property type="term" value="F:spermidine transmembrane transporter activity"/>
    <property type="evidence" value="ECO:0007669"/>
    <property type="project" value="TreeGrafter"/>
</dbReference>
<dbReference type="CDD" id="cd17323">
    <property type="entry name" value="MFS_Tpo1_MDR_like"/>
    <property type="match status" value="1"/>
</dbReference>
<evidence type="ECO:0000256" key="3">
    <source>
        <dbReference type="ARBA" id="ARBA00022692"/>
    </source>
</evidence>